<evidence type="ECO:0000313" key="2">
    <source>
        <dbReference type="EMBL" id="KAJ4441722.1"/>
    </source>
</evidence>
<feature type="transmembrane region" description="Helical" evidence="1">
    <location>
        <begin position="40"/>
        <end position="56"/>
    </location>
</feature>
<dbReference type="EMBL" id="JAJSOF020000015">
    <property type="protein sequence ID" value="KAJ4441722.1"/>
    <property type="molecule type" value="Genomic_DNA"/>
</dbReference>
<accession>A0ABQ8T752</accession>
<sequence>MGMHLARERMVHLQHSITKCDSANKTDDTRGNKVKTFHRRLLWIPLVLLGTLLYILDFDGEIYYHVTVPHATVPVSDKPLPNIKSGFVVDTDGCRIPDLDPFDPVVRKFIFKETPLKCHEKHPLLVDSNITSLFIVKSALSSFNISDLDQLDCCYRPFWRTKPRKVDRYLDYNITFANNCISFKESVSIPEEFVKVSCYVDNQNIYRNYHAFIPLKPEVEKRCQKVRDSSSTGQRERVSVLVVGMDSVSRLNFHRQLPRTLKILQNMKAIELLGYNKVADNTFPNLIPVLSGLSAKELKDVCWPNYNAVFDECNWVWKNFSAAGYRTAFGEDASNMGLFIYARRGFKKQPTDYYSRPYLMQSEDDIGFDKKSGAKLCIGSQMSLSVFLQYISKLAITMASKDFFGFFWGASLTHDFLNFPSLGDDIYEQFLYNLIETGSLNRTVLIFMSDHGIRWGSIRETYQGRLEERLPFVFFIFPEWFRNKYPTATANLRRNTQRLTTPFDMHETLLDILNLDQIEQESIKRRSLELGKYKQKPRGISLFLPMHKSRTCSEAGIEPHWCTCQQSKVLPVGDAIIKNMSLILVDHLNSLLKPYGVCSQLQVAEIISASVQFPREHLYNTTKDQGLKDYVIVIRTTPGGALFEGTVRHCIGNSSVQVTGSVSRINSYGNQSSCVADFHMKLYCFCKSYLNMRTKL</sequence>
<reference evidence="2 3" key="1">
    <citation type="journal article" date="2022" name="Allergy">
        <title>Genome assembly and annotation of Periplaneta americana reveal a comprehensive cockroach allergen profile.</title>
        <authorList>
            <person name="Wang L."/>
            <person name="Xiong Q."/>
            <person name="Saelim N."/>
            <person name="Wang L."/>
            <person name="Nong W."/>
            <person name="Wan A.T."/>
            <person name="Shi M."/>
            <person name="Liu X."/>
            <person name="Cao Q."/>
            <person name="Hui J.H.L."/>
            <person name="Sookrung N."/>
            <person name="Leung T.F."/>
            <person name="Tungtrongchitr A."/>
            <person name="Tsui S.K.W."/>
        </authorList>
    </citation>
    <scope>NUCLEOTIDE SEQUENCE [LARGE SCALE GENOMIC DNA]</scope>
    <source>
        <strain evidence="2">PWHHKU_190912</strain>
    </source>
</reference>
<dbReference type="PANTHER" id="PTHR10974">
    <property type="entry name" value="FI08016P-RELATED"/>
    <property type="match status" value="1"/>
</dbReference>
<proteinExistence type="predicted"/>
<dbReference type="SUPFAM" id="SSF53649">
    <property type="entry name" value="Alkaline phosphatase-like"/>
    <property type="match status" value="1"/>
</dbReference>
<keyword evidence="1" id="KW-1133">Transmembrane helix</keyword>
<evidence type="ECO:0008006" key="4">
    <source>
        <dbReference type="Google" id="ProtNLM"/>
    </source>
</evidence>
<dbReference type="CDD" id="cd16021">
    <property type="entry name" value="ALP_like"/>
    <property type="match status" value="1"/>
</dbReference>
<organism evidence="2 3">
    <name type="scientific">Periplaneta americana</name>
    <name type="common">American cockroach</name>
    <name type="synonym">Blatta americana</name>
    <dbReference type="NCBI Taxonomy" id="6978"/>
    <lineage>
        <taxon>Eukaryota</taxon>
        <taxon>Metazoa</taxon>
        <taxon>Ecdysozoa</taxon>
        <taxon>Arthropoda</taxon>
        <taxon>Hexapoda</taxon>
        <taxon>Insecta</taxon>
        <taxon>Pterygota</taxon>
        <taxon>Neoptera</taxon>
        <taxon>Polyneoptera</taxon>
        <taxon>Dictyoptera</taxon>
        <taxon>Blattodea</taxon>
        <taxon>Blattoidea</taxon>
        <taxon>Blattidae</taxon>
        <taxon>Blattinae</taxon>
        <taxon>Periplaneta</taxon>
    </lineage>
</organism>
<dbReference type="InterPro" id="IPR017850">
    <property type="entry name" value="Alkaline_phosphatase_core_sf"/>
</dbReference>
<evidence type="ECO:0000256" key="1">
    <source>
        <dbReference type="SAM" id="Phobius"/>
    </source>
</evidence>
<dbReference type="PANTHER" id="PTHR10974:SF1">
    <property type="entry name" value="FI08016P-RELATED"/>
    <property type="match status" value="1"/>
</dbReference>
<name>A0ABQ8T752_PERAM</name>
<dbReference type="Gene3D" id="3.40.720.10">
    <property type="entry name" value="Alkaline Phosphatase, subunit A"/>
    <property type="match status" value="1"/>
</dbReference>
<protein>
    <recommendedName>
        <fullName evidence="4">DUF229 domain containing protein</fullName>
    </recommendedName>
</protein>
<dbReference type="Proteomes" id="UP001148838">
    <property type="component" value="Unassembled WGS sequence"/>
</dbReference>
<evidence type="ECO:0000313" key="3">
    <source>
        <dbReference type="Proteomes" id="UP001148838"/>
    </source>
</evidence>
<keyword evidence="1" id="KW-0472">Membrane</keyword>
<gene>
    <name evidence="2" type="ORF">ANN_11580</name>
</gene>
<dbReference type="InterPro" id="IPR004245">
    <property type="entry name" value="DUF229"/>
</dbReference>
<dbReference type="Pfam" id="PF02995">
    <property type="entry name" value="DUF229"/>
    <property type="match status" value="1"/>
</dbReference>
<keyword evidence="3" id="KW-1185">Reference proteome</keyword>
<comment type="caution">
    <text evidence="2">The sequence shown here is derived from an EMBL/GenBank/DDBJ whole genome shotgun (WGS) entry which is preliminary data.</text>
</comment>
<keyword evidence="1" id="KW-0812">Transmembrane</keyword>